<dbReference type="AlphaFoldDB" id="A0A3M7TPC0"/>
<protein>
    <submittedName>
        <fullName evidence="1">Uncharacterized protein</fullName>
    </submittedName>
</protein>
<dbReference type="PROSITE" id="PS51257">
    <property type="entry name" value="PROKAR_LIPOPROTEIN"/>
    <property type="match status" value="1"/>
</dbReference>
<dbReference type="EMBL" id="RHIB01000002">
    <property type="protein sequence ID" value="RNA67398.1"/>
    <property type="molecule type" value="Genomic_DNA"/>
</dbReference>
<accession>A0A3M7TPC0</accession>
<reference evidence="1 2" key="1">
    <citation type="submission" date="2018-10" db="EMBL/GenBank/DDBJ databases">
        <title>Bacillus Keqinensis sp. nov., a moderately halophilic bacterium isolated from a saline-alkaline lake.</title>
        <authorList>
            <person name="Wang H."/>
        </authorList>
    </citation>
    <scope>NUCLEOTIDE SEQUENCE [LARGE SCALE GENOMIC DNA]</scope>
    <source>
        <strain evidence="1 2">KQ-3</strain>
    </source>
</reference>
<comment type="caution">
    <text evidence="1">The sequence shown here is derived from an EMBL/GenBank/DDBJ whole genome shotgun (WGS) entry which is preliminary data.</text>
</comment>
<evidence type="ECO:0000313" key="1">
    <source>
        <dbReference type="EMBL" id="RNA67398.1"/>
    </source>
</evidence>
<proteinExistence type="predicted"/>
<keyword evidence="2" id="KW-1185">Reference proteome</keyword>
<dbReference type="Proteomes" id="UP000278746">
    <property type="component" value="Unassembled WGS sequence"/>
</dbReference>
<evidence type="ECO:0000313" key="2">
    <source>
        <dbReference type="Proteomes" id="UP000278746"/>
    </source>
</evidence>
<gene>
    <name evidence="1" type="ORF">EBO34_11705</name>
</gene>
<organism evidence="1 2">
    <name type="scientific">Alteribacter keqinensis</name>
    <dbReference type="NCBI Taxonomy" id="2483800"/>
    <lineage>
        <taxon>Bacteria</taxon>
        <taxon>Bacillati</taxon>
        <taxon>Bacillota</taxon>
        <taxon>Bacilli</taxon>
        <taxon>Bacillales</taxon>
        <taxon>Bacillaceae</taxon>
        <taxon>Alteribacter</taxon>
    </lineage>
</organism>
<sequence length="37" mass="4249">MLQHLKTVFCQNSPSILSSILQSCKTVMTKYTCVTWK</sequence>
<name>A0A3M7TPC0_9BACI</name>